<dbReference type="SUPFAM" id="SSF55469">
    <property type="entry name" value="FMN-dependent nitroreductase-like"/>
    <property type="match status" value="2"/>
</dbReference>
<dbReference type="Proteomes" id="UP000579250">
    <property type="component" value="Unassembled WGS sequence"/>
</dbReference>
<dbReference type="GO" id="GO:0016491">
    <property type="term" value="F:oxidoreductase activity"/>
    <property type="evidence" value="ECO:0007669"/>
    <property type="project" value="InterPro"/>
</dbReference>
<dbReference type="AlphaFoldDB" id="A0A846Z6N5"/>
<dbReference type="InterPro" id="IPR000415">
    <property type="entry name" value="Nitroreductase-like"/>
</dbReference>
<dbReference type="PANTHER" id="PTHR23026">
    <property type="entry name" value="NADPH NITROREDUCTASE"/>
    <property type="match status" value="1"/>
</dbReference>
<keyword evidence="2" id="KW-1185">Reference proteome</keyword>
<dbReference type="RefSeq" id="WP_067634857.1">
    <property type="nucleotide sequence ID" value="NZ_JAAXPI010000055.1"/>
</dbReference>
<dbReference type="EMBL" id="JAAXPI010000055">
    <property type="protein sequence ID" value="NKZ07467.1"/>
    <property type="molecule type" value="Genomic_DNA"/>
</dbReference>
<evidence type="ECO:0008006" key="3">
    <source>
        <dbReference type="Google" id="ProtNLM"/>
    </source>
</evidence>
<dbReference type="InterPro" id="IPR050627">
    <property type="entry name" value="Nitroreductase/BluB"/>
</dbReference>
<reference evidence="1 2" key="1">
    <citation type="submission" date="2020-04" db="EMBL/GenBank/DDBJ databases">
        <title>MicrobeNet Type strains.</title>
        <authorList>
            <person name="Nicholson A.C."/>
        </authorList>
    </citation>
    <scope>NUCLEOTIDE SEQUENCE [LARGE SCALE GENOMIC DNA]</scope>
    <source>
        <strain evidence="1 2">ATCC BAA-277</strain>
    </source>
</reference>
<name>A0A846Z6N5_9ACTN</name>
<proteinExistence type="predicted"/>
<dbReference type="PANTHER" id="PTHR23026:SF123">
    <property type="entry name" value="NAD(P)H NITROREDUCTASE RV3131-RELATED"/>
    <property type="match status" value="1"/>
</dbReference>
<evidence type="ECO:0000313" key="1">
    <source>
        <dbReference type="EMBL" id="NKZ07467.1"/>
    </source>
</evidence>
<organism evidence="1 2">
    <name type="scientific">Actinomadura latina</name>
    <dbReference type="NCBI Taxonomy" id="163603"/>
    <lineage>
        <taxon>Bacteria</taxon>
        <taxon>Bacillati</taxon>
        <taxon>Actinomycetota</taxon>
        <taxon>Actinomycetes</taxon>
        <taxon>Streptosporangiales</taxon>
        <taxon>Thermomonosporaceae</taxon>
        <taxon>Actinomadura</taxon>
    </lineage>
</organism>
<dbReference type="NCBIfam" id="NF047509">
    <property type="entry name" value="Rv3131_FMN_oxido"/>
    <property type="match status" value="1"/>
</dbReference>
<evidence type="ECO:0000313" key="2">
    <source>
        <dbReference type="Proteomes" id="UP000579250"/>
    </source>
</evidence>
<gene>
    <name evidence="1" type="ORF">HGB48_27600</name>
</gene>
<comment type="caution">
    <text evidence="1">The sequence shown here is derived from an EMBL/GenBank/DDBJ whole genome shotgun (WGS) entry which is preliminary data.</text>
</comment>
<dbReference type="Gene3D" id="3.40.109.10">
    <property type="entry name" value="NADH Oxidase"/>
    <property type="match status" value="1"/>
</dbReference>
<accession>A0A846Z6N5</accession>
<protein>
    <recommendedName>
        <fullName evidence="3">Nitroreductase</fullName>
    </recommendedName>
</protein>
<sequence length="325" mass="35117">MPHPFATHVGVRRLMTAAIAAPSVHNTQPWFFRLDEDAAVLELHADTDRGLPVIDPRGRALHISCGAALFNLRLAIRVTGHRPLIEPFPDAARRPALLAAVRAADAPMPSPTQSELYATIPHRRTNRRPFGKRRVPQAVRDELTAAAREEGAVLSLPGPQTTAYLLSLIAAADARLVADPAYLAELARWTPDRTRGDGVPWYAFGPRPTGRGLPLRDFGPAGPAGQAGGREIDDFASRPQLGVLLTRGDGPQDWLRAGQALQRVLLTAARRGVSSSLLSQLLDAHGSGPAEPQPHGHIQSIIRFGYGPLVPGTPRRPFPEVLERV</sequence>